<dbReference type="InterPro" id="IPR005121">
    <property type="entry name" value="Fdx_antiC-bd"/>
</dbReference>
<dbReference type="SMART" id="SM00896">
    <property type="entry name" value="FDX-ACB"/>
    <property type="match status" value="1"/>
</dbReference>
<dbReference type="SUPFAM" id="SSF55681">
    <property type="entry name" value="Class II aaRS and biotin synthetases"/>
    <property type="match status" value="1"/>
</dbReference>
<name>A0A0G1YZ00_9BACT</name>
<evidence type="ECO:0000313" key="2">
    <source>
        <dbReference type="EMBL" id="KKW20207.1"/>
    </source>
</evidence>
<dbReference type="InterPro" id="IPR041616">
    <property type="entry name" value="PheRS_beta_core"/>
</dbReference>
<reference evidence="2 3" key="1">
    <citation type="journal article" date="2015" name="Nature">
        <title>rRNA introns, odd ribosomes, and small enigmatic genomes across a large radiation of phyla.</title>
        <authorList>
            <person name="Brown C.T."/>
            <person name="Hug L.A."/>
            <person name="Thomas B.C."/>
            <person name="Sharon I."/>
            <person name="Castelle C.J."/>
            <person name="Singh A."/>
            <person name="Wilkins M.J."/>
            <person name="Williams K.H."/>
            <person name="Banfield J.F."/>
        </authorList>
    </citation>
    <scope>NUCLEOTIDE SEQUENCE [LARGE SCALE GENOMIC DNA]</scope>
</reference>
<dbReference type="PROSITE" id="PS51447">
    <property type="entry name" value="FDX_ACB"/>
    <property type="match status" value="1"/>
</dbReference>
<sequence length="328" mass="36934">MRKSAAMPEGGLHVGRENEEYAFESAVREYFSSHGYSESLLHEFASASELEEFSIDSGRALELENPLNPETAYLHPRIAVKYAVSVAVNIRNFDSVKIFGIAKSFRKRGAGAGIQTIDEHKDFVVAVADKDAKGESGFYNLKGALDGFFDSLGIAEHWYDDSLPRAEKKEERGIFHPHRAAEIRIDGEKIGVIGELHPAILENIKSRARIAVAEIDFDALRKHADAEREFRPIPKYPAVIRDISLIVPSDARVDDVLQVVQDAGGENLSDVDLFDYFEDEKMRKEEKRSLAFHMVFQAENRTLTDAEVEKSIVAIVKALEQNRWEVRK</sequence>
<gene>
    <name evidence="2" type="ORF">UY61_C0042G0009</name>
</gene>
<keyword evidence="2" id="KW-0436">Ligase</keyword>
<evidence type="ECO:0000259" key="1">
    <source>
        <dbReference type="PROSITE" id="PS51447"/>
    </source>
</evidence>
<dbReference type="GO" id="GO:0009328">
    <property type="term" value="C:phenylalanine-tRNA ligase complex"/>
    <property type="evidence" value="ECO:0007669"/>
    <property type="project" value="TreeGrafter"/>
</dbReference>
<evidence type="ECO:0000313" key="3">
    <source>
        <dbReference type="Proteomes" id="UP000034201"/>
    </source>
</evidence>
<dbReference type="Gene3D" id="3.30.70.380">
    <property type="entry name" value="Ferrodoxin-fold anticodon-binding domain"/>
    <property type="match status" value="1"/>
</dbReference>
<dbReference type="InterPro" id="IPR045060">
    <property type="entry name" value="Phe-tRNA-ligase_IIc_bsu"/>
</dbReference>
<dbReference type="InterPro" id="IPR036690">
    <property type="entry name" value="Fdx_antiC-bd_sf"/>
</dbReference>
<comment type="caution">
    <text evidence="2">The sequence shown here is derived from an EMBL/GenBank/DDBJ whole genome shotgun (WGS) entry which is preliminary data.</text>
</comment>
<accession>A0A0G1YZ00</accession>
<dbReference type="InterPro" id="IPR045864">
    <property type="entry name" value="aa-tRNA-synth_II/BPL/LPL"/>
</dbReference>
<dbReference type="Proteomes" id="UP000034201">
    <property type="component" value="Unassembled WGS sequence"/>
</dbReference>
<proteinExistence type="predicted"/>
<dbReference type="GO" id="GO:0006432">
    <property type="term" value="P:phenylalanyl-tRNA aminoacylation"/>
    <property type="evidence" value="ECO:0007669"/>
    <property type="project" value="InterPro"/>
</dbReference>
<dbReference type="Pfam" id="PF17759">
    <property type="entry name" value="tRNA_synthFbeta"/>
    <property type="match status" value="1"/>
</dbReference>
<dbReference type="GO" id="GO:0004826">
    <property type="term" value="F:phenylalanine-tRNA ligase activity"/>
    <property type="evidence" value="ECO:0007669"/>
    <property type="project" value="InterPro"/>
</dbReference>
<dbReference type="EMBL" id="LCQQ01000042">
    <property type="protein sequence ID" value="KKW20207.1"/>
    <property type="molecule type" value="Genomic_DNA"/>
</dbReference>
<dbReference type="SUPFAM" id="SSF54991">
    <property type="entry name" value="Anticodon-binding domain of PheRS"/>
    <property type="match status" value="1"/>
</dbReference>
<dbReference type="Gene3D" id="3.30.930.10">
    <property type="entry name" value="Bira Bifunctional Protein, Domain 2"/>
    <property type="match status" value="1"/>
</dbReference>
<dbReference type="PANTHER" id="PTHR10947:SF0">
    <property type="entry name" value="PHENYLALANINE--TRNA LIGASE BETA SUBUNIT"/>
    <property type="match status" value="1"/>
</dbReference>
<protein>
    <submittedName>
        <fullName evidence="2">Phenylalanine-tRNA ligase beta subunit</fullName>
    </submittedName>
</protein>
<dbReference type="Pfam" id="PF03147">
    <property type="entry name" value="FDX-ACB"/>
    <property type="match status" value="1"/>
</dbReference>
<dbReference type="AlphaFoldDB" id="A0A0G1YZ00"/>
<dbReference type="PANTHER" id="PTHR10947">
    <property type="entry name" value="PHENYLALANYL-TRNA SYNTHETASE BETA CHAIN AND LEUCINE-RICH REPEAT-CONTAINING PROTEIN 47"/>
    <property type="match status" value="1"/>
</dbReference>
<feature type="domain" description="FDX-ACB" evidence="1">
    <location>
        <begin position="234"/>
        <end position="327"/>
    </location>
</feature>
<organism evidence="2 3">
    <name type="scientific">Candidatus Adlerbacteria bacterium GW2011_GWC1_50_9</name>
    <dbReference type="NCBI Taxonomy" id="1618608"/>
    <lineage>
        <taxon>Bacteria</taxon>
        <taxon>Candidatus Adleribacteriota</taxon>
    </lineage>
</organism>